<feature type="compositionally biased region" description="Low complexity" evidence="1">
    <location>
        <begin position="18"/>
        <end position="62"/>
    </location>
</feature>
<protein>
    <recommendedName>
        <fullName evidence="3">G domain-containing protein</fullName>
    </recommendedName>
</protein>
<dbReference type="InterPro" id="IPR006073">
    <property type="entry name" value="GTP-bd"/>
</dbReference>
<dbReference type="InterPro" id="IPR005662">
    <property type="entry name" value="GTPase_Era-like"/>
</dbReference>
<evidence type="ECO:0000259" key="3">
    <source>
        <dbReference type="Pfam" id="PF01926"/>
    </source>
</evidence>
<feature type="domain" description="G" evidence="3">
    <location>
        <begin position="200"/>
        <end position="328"/>
    </location>
</feature>
<feature type="compositionally biased region" description="Gly residues" evidence="1">
    <location>
        <begin position="536"/>
        <end position="547"/>
    </location>
</feature>
<evidence type="ECO:0000313" key="5">
    <source>
        <dbReference type="Proteomes" id="UP000631535"/>
    </source>
</evidence>
<evidence type="ECO:0000313" key="4">
    <source>
        <dbReference type="EMBL" id="GGO47214.1"/>
    </source>
</evidence>
<dbReference type="InterPro" id="IPR027417">
    <property type="entry name" value="P-loop_NTPase"/>
</dbReference>
<organism evidence="4 5">
    <name type="scientific">Streptomyces daqingensis</name>
    <dbReference type="NCBI Taxonomy" id="1472640"/>
    <lineage>
        <taxon>Bacteria</taxon>
        <taxon>Bacillati</taxon>
        <taxon>Actinomycetota</taxon>
        <taxon>Actinomycetes</taxon>
        <taxon>Kitasatosporales</taxon>
        <taxon>Streptomycetaceae</taxon>
        <taxon>Streptomyces</taxon>
    </lineage>
</organism>
<dbReference type="SUPFAM" id="SSF52540">
    <property type="entry name" value="P-loop containing nucleoside triphosphate hydrolases"/>
    <property type="match status" value="1"/>
</dbReference>
<name>A0ABQ2M5R8_9ACTN</name>
<dbReference type="PANTHER" id="PTHR42698">
    <property type="entry name" value="GTPASE ERA"/>
    <property type="match status" value="1"/>
</dbReference>
<dbReference type="PANTHER" id="PTHR42698:SF1">
    <property type="entry name" value="GTPASE ERA, MITOCHONDRIAL"/>
    <property type="match status" value="1"/>
</dbReference>
<feature type="transmembrane region" description="Helical" evidence="2">
    <location>
        <begin position="654"/>
        <end position="678"/>
    </location>
</feature>
<evidence type="ECO:0000256" key="2">
    <source>
        <dbReference type="SAM" id="Phobius"/>
    </source>
</evidence>
<feature type="region of interest" description="Disordered" evidence="1">
    <location>
        <begin position="91"/>
        <end position="131"/>
    </location>
</feature>
<gene>
    <name evidence="4" type="ORF">GCM10012287_19350</name>
</gene>
<sequence>MSTTDVRIDGSSDEKQAAPDAAAGSGGPPAVSGGNRERQAAATEGGAAAEQGEGTAADGEAGAWDDGLIARRAHAASAPGERPAWSRAAALWGTDPDPEPPDSGGPGVAAAPGRQMPGWSSDEASPVQPYEDFDGHEEYAQRAHGAGPRGAETSLSQRLAALSRLLDLSRSRIPSGVLAEAQRVLDAAGARKQLPSAYTTVAIAGATGSGKSSLFNALAGTRLSQAGMRRPTTATPVACSWEVPGAGPADGLLDRLAIPQSTRRLMRPESDWRGRIDDSARHELEGLVLIDLPDHDSAADGHRAQVDRLLRLVDAVVWVVDPEKYADAVLHERYLRPLAGYAEVTFIVLNQTDRLPGEAKDAVLNDLRRLLDEDGMALGDHGEPGARVLATSALGGEGVDELRTDLAQFVALRRAAGLRLNADLDGVVGRLRAVYVPPGHVPAAASADALSGLTEEVRDDFADRLARAAGAVSAGQAAERAWLRLADRACGTPWARLQHWYDDRRSAKEEPAAAELGDAEAASAEAEAYAFSEEGGQAGAGEGGAGGELPDVPAASAAARPAGDRLPRVSRPAVAHAVRTVVEQAGAGLPEAWHRSVRDAAWRGAAGLPEALDRALREDDAPEGAADGAERDGQSDGGTTRGGRTRAAAPRRPAWWALAFTGQLVLLLLQLVGAGWVAATALGAGVGEEWMGVALLLGGVLGGSLLSWGCRFAARGPAAVYGQREEWRLRRLVASCGQVRVLEPVAAELLRYREVREQYVIVSGEAGQL</sequence>
<keyword evidence="2" id="KW-0472">Membrane</keyword>
<dbReference type="Proteomes" id="UP000631535">
    <property type="component" value="Unassembled WGS sequence"/>
</dbReference>
<dbReference type="EMBL" id="BMMP01000005">
    <property type="protein sequence ID" value="GGO47214.1"/>
    <property type="molecule type" value="Genomic_DNA"/>
</dbReference>
<feature type="compositionally biased region" description="Basic and acidic residues" evidence="1">
    <location>
        <begin position="1"/>
        <end position="17"/>
    </location>
</feature>
<feature type="region of interest" description="Disordered" evidence="1">
    <location>
        <begin position="613"/>
        <end position="647"/>
    </location>
</feature>
<dbReference type="RefSeq" id="WP_229711747.1">
    <property type="nucleotide sequence ID" value="NZ_BMMP01000005.1"/>
</dbReference>
<feature type="region of interest" description="Disordered" evidence="1">
    <location>
        <begin position="535"/>
        <end position="571"/>
    </location>
</feature>
<feature type="region of interest" description="Disordered" evidence="1">
    <location>
        <begin position="1"/>
        <end position="63"/>
    </location>
</feature>
<feature type="transmembrane region" description="Helical" evidence="2">
    <location>
        <begin position="690"/>
        <end position="714"/>
    </location>
</feature>
<comment type="caution">
    <text evidence="4">The sequence shown here is derived from an EMBL/GenBank/DDBJ whole genome shotgun (WGS) entry which is preliminary data.</text>
</comment>
<proteinExistence type="predicted"/>
<dbReference type="Gene3D" id="3.40.50.300">
    <property type="entry name" value="P-loop containing nucleotide triphosphate hydrolases"/>
    <property type="match status" value="1"/>
</dbReference>
<accession>A0ABQ2M5R8</accession>
<keyword evidence="2" id="KW-1133">Transmembrane helix</keyword>
<evidence type="ECO:0000256" key="1">
    <source>
        <dbReference type="SAM" id="MobiDB-lite"/>
    </source>
</evidence>
<dbReference type="Pfam" id="PF01926">
    <property type="entry name" value="MMR_HSR1"/>
    <property type="match status" value="1"/>
</dbReference>
<keyword evidence="2" id="KW-0812">Transmembrane</keyword>
<keyword evidence="5" id="KW-1185">Reference proteome</keyword>
<reference evidence="5" key="1">
    <citation type="journal article" date="2019" name="Int. J. Syst. Evol. Microbiol.">
        <title>The Global Catalogue of Microorganisms (GCM) 10K type strain sequencing project: providing services to taxonomists for standard genome sequencing and annotation.</title>
        <authorList>
            <consortium name="The Broad Institute Genomics Platform"/>
            <consortium name="The Broad Institute Genome Sequencing Center for Infectious Disease"/>
            <person name="Wu L."/>
            <person name="Ma J."/>
        </authorList>
    </citation>
    <scope>NUCLEOTIDE SEQUENCE [LARGE SCALE GENOMIC DNA]</scope>
    <source>
        <strain evidence="5">CGMCC 4.7178</strain>
    </source>
</reference>